<feature type="region of interest" description="Disordered" evidence="2">
    <location>
        <begin position="261"/>
        <end position="285"/>
    </location>
</feature>
<protein>
    <recommendedName>
        <fullName evidence="3">Putative plant transposon protein domain-containing protein</fullName>
    </recommendedName>
</protein>
<gene>
    <name evidence="4" type="ORF">CDL12_09029</name>
</gene>
<evidence type="ECO:0000256" key="1">
    <source>
        <dbReference type="SAM" id="Coils"/>
    </source>
</evidence>
<dbReference type="EMBL" id="NKXS01001476">
    <property type="protein sequence ID" value="PIN18302.1"/>
    <property type="molecule type" value="Genomic_DNA"/>
</dbReference>
<feature type="compositionally biased region" description="Acidic residues" evidence="2">
    <location>
        <begin position="271"/>
        <end position="285"/>
    </location>
</feature>
<dbReference type="Pfam" id="PF20167">
    <property type="entry name" value="Transposase_32"/>
    <property type="match status" value="1"/>
</dbReference>
<dbReference type="OrthoDB" id="10664328at2759"/>
<feature type="region of interest" description="Disordered" evidence="2">
    <location>
        <begin position="181"/>
        <end position="211"/>
    </location>
</feature>
<keyword evidence="1" id="KW-0175">Coiled coil</keyword>
<evidence type="ECO:0000256" key="2">
    <source>
        <dbReference type="SAM" id="MobiDB-lite"/>
    </source>
</evidence>
<feature type="domain" description="Putative plant transposon protein" evidence="3">
    <location>
        <begin position="3"/>
        <end position="175"/>
    </location>
</feature>
<organism evidence="4 5">
    <name type="scientific">Handroanthus impetiginosus</name>
    <dbReference type="NCBI Taxonomy" id="429701"/>
    <lineage>
        <taxon>Eukaryota</taxon>
        <taxon>Viridiplantae</taxon>
        <taxon>Streptophyta</taxon>
        <taxon>Embryophyta</taxon>
        <taxon>Tracheophyta</taxon>
        <taxon>Spermatophyta</taxon>
        <taxon>Magnoliopsida</taxon>
        <taxon>eudicotyledons</taxon>
        <taxon>Gunneridae</taxon>
        <taxon>Pentapetalae</taxon>
        <taxon>asterids</taxon>
        <taxon>lamiids</taxon>
        <taxon>Lamiales</taxon>
        <taxon>Bignoniaceae</taxon>
        <taxon>Crescentiina</taxon>
        <taxon>Tabebuia alliance</taxon>
        <taxon>Handroanthus</taxon>
    </lineage>
</organism>
<feature type="coiled-coil region" evidence="1">
    <location>
        <begin position="212"/>
        <end position="248"/>
    </location>
</feature>
<sequence length="285" mass="32579">MAKPRVGNKTLVREFYANIKFTNHYHTTVTVRGVGVDFSAETINNFFGTPTINAPNEYSEFAKEPPSLQTISEVICTSPPEWVRSAYNEPVGIPRSFLTHEAWDWLRFINARLYPSSHSSEVNKDRAIILYAILTSVPLDIGRYIHDAIKKSARGGLSVSLYFPNLITALCEREGLVNQPGDELIQPDTTINDENRAPPPPPAHPRQRHPRVLGVEDRMAHVEDRLRNLQLQHERHILEHQRLRLEQRQCWTALYDHLQVPPDRRPHFAPDEPDEPAPDDIGPDN</sequence>
<accession>A0A2G9HLA1</accession>
<dbReference type="InterPro" id="IPR046796">
    <property type="entry name" value="Transposase_32_dom"/>
</dbReference>
<dbReference type="AlphaFoldDB" id="A0A2G9HLA1"/>
<proteinExistence type="predicted"/>
<evidence type="ECO:0000259" key="3">
    <source>
        <dbReference type="Pfam" id="PF20167"/>
    </source>
</evidence>
<evidence type="ECO:0000313" key="5">
    <source>
        <dbReference type="Proteomes" id="UP000231279"/>
    </source>
</evidence>
<name>A0A2G9HLA1_9LAMI</name>
<keyword evidence="5" id="KW-1185">Reference proteome</keyword>
<evidence type="ECO:0000313" key="4">
    <source>
        <dbReference type="EMBL" id="PIN18302.1"/>
    </source>
</evidence>
<reference evidence="5" key="1">
    <citation type="journal article" date="2018" name="Gigascience">
        <title>Genome assembly of the Pink Ipe (Handroanthus impetiginosus, Bignoniaceae), a highly valued, ecologically keystone Neotropical timber forest tree.</title>
        <authorList>
            <person name="Silva-Junior O.B."/>
            <person name="Grattapaglia D."/>
            <person name="Novaes E."/>
            <person name="Collevatti R.G."/>
        </authorList>
    </citation>
    <scope>NUCLEOTIDE SEQUENCE [LARGE SCALE GENOMIC DNA]</scope>
    <source>
        <strain evidence="5">cv. UFG-1</strain>
    </source>
</reference>
<dbReference type="Proteomes" id="UP000231279">
    <property type="component" value="Unassembled WGS sequence"/>
</dbReference>
<comment type="caution">
    <text evidence="4">The sequence shown here is derived from an EMBL/GenBank/DDBJ whole genome shotgun (WGS) entry which is preliminary data.</text>
</comment>